<organism evidence="2 3">
    <name type="scientific">Plantactinospora mayteni</name>
    <dbReference type="NCBI Taxonomy" id="566021"/>
    <lineage>
        <taxon>Bacteria</taxon>
        <taxon>Bacillati</taxon>
        <taxon>Actinomycetota</taxon>
        <taxon>Actinomycetes</taxon>
        <taxon>Micromonosporales</taxon>
        <taxon>Micromonosporaceae</taxon>
        <taxon>Plantactinospora</taxon>
    </lineage>
</organism>
<evidence type="ECO:0000313" key="2">
    <source>
        <dbReference type="EMBL" id="GIG94901.1"/>
    </source>
</evidence>
<dbReference type="Pfam" id="PF07452">
    <property type="entry name" value="CHRD"/>
    <property type="match status" value="1"/>
</dbReference>
<keyword evidence="3" id="KW-1185">Reference proteome</keyword>
<dbReference type="Proteomes" id="UP000621500">
    <property type="component" value="Unassembled WGS sequence"/>
</dbReference>
<evidence type="ECO:0000313" key="3">
    <source>
        <dbReference type="Proteomes" id="UP000621500"/>
    </source>
</evidence>
<dbReference type="SMART" id="SM00754">
    <property type="entry name" value="CHRD"/>
    <property type="match status" value="1"/>
</dbReference>
<comment type="caution">
    <text evidence="2">The sequence shown here is derived from an EMBL/GenBank/DDBJ whole genome shotgun (WGS) entry which is preliminary data.</text>
</comment>
<dbReference type="EMBL" id="BONX01000007">
    <property type="protein sequence ID" value="GIG94901.1"/>
    <property type="molecule type" value="Genomic_DNA"/>
</dbReference>
<dbReference type="InterPro" id="IPR010895">
    <property type="entry name" value="CHRD"/>
</dbReference>
<gene>
    <name evidence="2" type="ORF">Pma05_14740</name>
</gene>
<protein>
    <submittedName>
        <fullName evidence="2">CHRD domain-containing protein</fullName>
    </submittedName>
</protein>
<evidence type="ECO:0000259" key="1">
    <source>
        <dbReference type="SMART" id="SM00754"/>
    </source>
</evidence>
<reference evidence="2 3" key="1">
    <citation type="submission" date="2021-01" db="EMBL/GenBank/DDBJ databases">
        <title>Whole genome shotgun sequence of Plantactinospora mayteni NBRC 109088.</title>
        <authorList>
            <person name="Komaki H."/>
            <person name="Tamura T."/>
        </authorList>
    </citation>
    <scope>NUCLEOTIDE SEQUENCE [LARGE SCALE GENOMIC DNA]</scope>
    <source>
        <strain evidence="2 3">NBRC 109088</strain>
    </source>
</reference>
<dbReference type="RefSeq" id="WP_203856495.1">
    <property type="nucleotide sequence ID" value="NZ_BAAAZQ010000005.1"/>
</dbReference>
<proteinExistence type="predicted"/>
<accession>A0ABQ4EJK6</accession>
<name>A0ABQ4EJK6_9ACTN</name>
<sequence length="188" mass="19651">MMIRRWYGAVASVVALLAAGAGTVRIAYGNADRNDDDRERWGVVRERLTGHQEDPLAISTSGDGGFSLTVNEEGQELTYRLSYQGLEGNVTQAHIHLGGRAQSGGISTFLCTNLGNGPAGTQSCPAAPATVSGTIRPVDVIGPTAQGVAPGQFGELVAAVRAGAAYVNVHSSLYPGGEIRAQLGRHWH</sequence>
<feature type="domain" description="CHRD" evidence="1">
    <location>
        <begin position="42"/>
        <end position="185"/>
    </location>
</feature>